<feature type="domain" description="DSBA-like thioredoxin" evidence="1">
    <location>
        <begin position="3"/>
        <end position="204"/>
    </location>
</feature>
<dbReference type="EMBL" id="VFOP01000001">
    <property type="protein sequence ID" value="TQL52407.1"/>
    <property type="molecule type" value="Genomic_DNA"/>
</dbReference>
<reference evidence="2 3" key="1">
    <citation type="submission" date="2019-06" db="EMBL/GenBank/DDBJ databases">
        <title>Sequencing the genomes of 1000 actinobacteria strains.</title>
        <authorList>
            <person name="Klenk H.-P."/>
        </authorList>
    </citation>
    <scope>NUCLEOTIDE SEQUENCE [LARGE SCALE GENOMIC DNA]</scope>
    <source>
        <strain evidence="2 3">DSM 12335</strain>
    </source>
</reference>
<dbReference type="InterPro" id="IPR036249">
    <property type="entry name" value="Thioredoxin-like_sf"/>
</dbReference>
<gene>
    <name evidence="2" type="ORF">FB467_3592</name>
</gene>
<dbReference type="CDD" id="cd03024">
    <property type="entry name" value="DsbA_FrnE"/>
    <property type="match status" value="1"/>
</dbReference>
<dbReference type="InterPro" id="IPR001853">
    <property type="entry name" value="DSBA-like_thioredoxin_dom"/>
</dbReference>
<dbReference type="OrthoDB" id="9799122at2"/>
<evidence type="ECO:0000259" key="1">
    <source>
        <dbReference type="Pfam" id="PF01323"/>
    </source>
</evidence>
<comment type="caution">
    <text evidence="2">The sequence shown here is derived from an EMBL/GenBank/DDBJ whole genome shotgun (WGS) entry which is preliminary data.</text>
</comment>
<dbReference type="Pfam" id="PF01323">
    <property type="entry name" value="DSBA"/>
    <property type="match status" value="1"/>
</dbReference>
<dbReference type="RefSeq" id="WP_141786286.1">
    <property type="nucleotide sequence ID" value="NZ_BAAAIK010000001.1"/>
</dbReference>
<protein>
    <submittedName>
        <fullName evidence="2">Putative DsbA family dithiol-disulfide isomerase</fullName>
    </submittedName>
</protein>
<dbReference type="AlphaFoldDB" id="A0A542YWE9"/>
<dbReference type="SUPFAM" id="SSF52833">
    <property type="entry name" value="Thioredoxin-like"/>
    <property type="match status" value="1"/>
</dbReference>
<organism evidence="2 3">
    <name type="scientific">Ornithinicoccus hortensis</name>
    <dbReference type="NCBI Taxonomy" id="82346"/>
    <lineage>
        <taxon>Bacteria</taxon>
        <taxon>Bacillati</taxon>
        <taxon>Actinomycetota</taxon>
        <taxon>Actinomycetes</taxon>
        <taxon>Micrococcales</taxon>
        <taxon>Intrasporangiaceae</taxon>
        <taxon>Ornithinicoccus</taxon>
    </lineage>
</organism>
<accession>A0A542YWE9</accession>
<dbReference type="GO" id="GO:0016853">
    <property type="term" value="F:isomerase activity"/>
    <property type="evidence" value="ECO:0007669"/>
    <property type="project" value="UniProtKB-KW"/>
</dbReference>
<dbReference type="PANTHER" id="PTHR13887:SF41">
    <property type="entry name" value="THIOREDOXIN SUPERFAMILY PROTEIN"/>
    <property type="match status" value="1"/>
</dbReference>
<evidence type="ECO:0000313" key="3">
    <source>
        <dbReference type="Proteomes" id="UP000319516"/>
    </source>
</evidence>
<name>A0A542YWE9_9MICO</name>
<dbReference type="GO" id="GO:0016491">
    <property type="term" value="F:oxidoreductase activity"/>
    <property type="evidence" value="ECO:0007669"/>
    <property type="project" value="InterPro"/>
</dbReference>
<sequence length="233" mass="25589">MKIDIWSDIVCPFCYIGKRHLELALEQFPHRDQVEVVWHSFQLDPSAPAEVTEPSSQMLARKYGMSVEQARANQQALEQQAAGVGLEYHLETTRTGNTFDIHRVIHLAAEQGLGDAAHERFMKAHFTDNEPVNDPEVLVRLATEVGLEESRVREVLAGQEYADAVRADIDQARAYGARGVPFFVLAEAVGVSGAQPVEVFTRVLDQAWATANPLQMVGDAADGEACEGDSCAV</sequence>
<keyword evidence="3" id="KW-1185">Reference proteome</keyword>
<dbReference type="Gene3D" id="3.40.30.10">
    <property type="entry name" value="Glutaredoxin"/>
    <property type="match status" value="1"/>
</dbReference>
<proteinExistence type="predicted"/>
<dbReference type="Proteomes" id="UP000319516">
    <property type="component" value="Unassembled WGS sequence"/>
</dbReference>
<keyword evidence="2" id="KW-0413">Isomerase</keyword>
<evidence type="ECO:0000313" key="2">
    <source>
        <dbReference type="EMBL" id="TQL52407.1"/>
    </source>
</evidence>
<dbReference type="PANTHER" id="PTHR13887">
    <property type="entry name" value="GLUTATHIONE S-TRANSFERASE KAPPA"/>
    <property type="match status" value="1"/>
</dbReference>